<proteinExistence type="predicted"/>
<dbReference type="AlphaFoldDB" id="A0AAD8Z7H7"/>
<protein>
    <submittedName>
        <fullName evidence="2">Uncharacterized protein</fullName>
    </submittedName>
</protein>
<accession>A0AAD8Z7H7</accession>
<keyword evidence="3" id="KW-1185">Reference proteome</keyword>
<evidence type="ECO:0000256" key="1">
    <source>
        <dbReference type="SAM" id="MobiDB-lite"/>
    </source>
</evidence>
<organism evidence="2 3">
    <name type="scientific">Electrophorus voltai</name>
    <dbReference type="NCBI Taxonomy" id="2609070"/>
    <lineage>
        <taxon>Eukaryota</taxon>
        <taxon>Metazoa</taxon>
        <taxon>Chordata</taxon>
        <taxon>Craniata</taxon>
        <taxon>Vertebrata</taxon>
        <taxon>Euteleostomi</taxon>
        <taxon>Actinopterygii</taxon>
        <taxon>Neopterygii</taxon>
        <taxon>Teleostei</taxon>
        <taxon>Ostariophysi</taxon>
        <taxon>Gymnotiformes</taxon>
        <taxon>Gymnotoidei</taxon>
        <taxon>Gymnotidae</taxon>
        <taxon>Electrophorus</taxon>
    </lineage>
</organism>
<name>A0AAD8Z7H7_9TELE</name>
<gene>
    <name evidence="2" type="ORF">P4O66_001688</name>
</gene>
<feature type="compositionally biased region" description="Basic and acidic residues" evidence="1">
    <location>
        <begin position="9"/>
        <end position="20"/>
    </location>
</feature>
<dbReference type="EMBL" id="JAROKS010000018">
    <property type="protein sequence ID" value="KAK1792969.1"/>
    <property type="molecule type" value="Genomic_DNA"/>
</dbReference>
<sequence>MRSVLPADLRVEIGDGRNKEQTPTTEESATGGFWGATECGPGSDSAESYRPMSDSRDWYNEVQYSESDSAGFCYPTMEVYVDSERKGEYSNISLRSVFESNREEDPSMEEEEVLHSDPPSVSNTADSESDKPPAPKVPPKACFWFFLVIGIFLEKGNGNGQEADDGREADDERLMMGGC</sequence>
<evidence type="ECO:0000313" key="2">
    <source>
        <dbReference type="EMBL" id="KAK1792969.1"/>
    </source>
</evidence>
<feature type="region of interest" description="Disordered" evidence="1">
    <location>
        <begin position="1"/>
        <end position="52"/>
    </location>
</feature>
<evidence type="ECO:0000313" key="3">
    <source>
        <dbReference type="Proteomes" id="UP001239994"/>
    </source>
</evidence>
<feature type="compositionally biased region" description="Basic and acidic residues" evidence="1">
    <location>
        <begin position="164"/>
        <end position="179"/>
    </location>
</feature>
<feature type="region of interest" description="Disordered" evidence="1">
    <location>
        <begin position="157"/>
        <end position="179"/>
    </location>
</feature>
<feature type="region of interest" description="Disordered" evidence="1">
    <location>
        <begin position="99"/>
        <end position="136"/>
    </location>
</feature>
<reference evidence="2" key="1">
    <citation type="submission" date="2023-03" db="EMBL/GenBank/DDBJ databases">
        <title>Electrophorus voltai genome.</title>
        <authorList>
            <person name="Bian C."/>
        </authorList>
    </citation>
    <scope>NUCLEOTIDE SEQUENCE</scope>
    <source>
        <strain evidence="2">CB-2022</strain>
        <tissue evidence="2">Muscle</tissue>
    </source>
</reference>
<comment type="caution">
    <text evidence="2">The sequence shown here is derived from an EMBL/GenBank/DDBJ whole genome shotgun (WGS) entry which is preliminary data.</text>
</comment>
<dbReference type="Proteomes" id="UP001239994">
    <property type="component" value="Unassembled WGS sequence"/>
</dbReference>